<name>A0A6S6LWP5_9BACT</name>
<dbReference type="InterPro" id="IPR043128">
    <property type="entry name" value="Rev_trsase/Diguanyl_cyclase"/>
</dbReference>
<dbReference type="GO" id="GO:0003887">
    <property type="term" value="F:DNA-directed DNA polymerase activity"/>
    <property type="evidence" value="ECO:0007669"/>
    <property type="project" value="UniProtKB-KW"/>
</dbReference>
<reference evidence="4 5" key="1">
    <citation type="submission" date="2020-06" db="EMBL/GenBank/DDBJ databases">
        <title>Interaction of electrochemicaly active bacteria, Geobacter bremensis R4 on different carbon anode.</title>
        <authorList>
            <person name="Meng L."/>
            <person name="Yoshida N."/>
        </authorList>
    </citation>
    <scope>NUCLEOTIDE SEQUENCE [LARGE SCALE GENOMIC DNA]</scope>
    <source>
        <strain evidence="4 5">R4</strain>
    </source>
</reference>
<proteinExistence type="inferred from homology"/>
<dbReference type="InterPro" id="IPR043502">
    <property type="entry name" value="DNA/RNA_pol_sf"/>
</dbReference>
<evidence type="ECO:0000256" key="1">
    <source>
        <dbReference type="ARBA" id="ARBA00010945"/>
    </source>
</evidence>
<dbReference type="InterPro" id="IPR001126">
    <property type="entry name" value="UmuC"/>
</dbReference>
<evidence type="ECO:0000313" key="4">
    <source>
        <dbReference type="EMBL" id="BCG45748.1"/>
    </source>
</evidence>
<dbReference type="Gene3D" id="3.40.1170.60">
    <property type="match status" value="1"/>
</dbReference>
<dbReference type="InterPro" id="IPR017961">
    <property type="entry name" value="DNA_pol_Y-fam_little_finger"/>
</dbReference>
<dbReference type="Pfam" id="PF00817">
    <property type="entry name" value="IMS"/>
    <property type="match status" value="1"/>
</dbReference>
<evidence type="ECO:0000259" key="3">
    <source>
        <dbReference type="PROSITE" id="PS50173"/>
    </source>
</evidence>
<dbReference type="Gene3D" id="3.30.70.270">
    <property type="match status" value="1"/>
</dbReference>
<dbReference type="EMBL" id="AP023213">
    <property type="protein sequence ID" value="BCG45748.1"/>
    <property type="molecule type" value="Genomic_DNA"/>
</dbReference>
<organism evidence="4 5">
    <name type="scientific">Citrifermentans bremense</name>
    <dbReference type="NCBI Taxonomy" id="60035"/>
    <lineage>
        <taxon>Bacteria</taxon>
        <taxon>Pseudomonadati</taxon>
        <taxon>Thermodesulfobacteriota</taxon>
        <taxon>Desulfuromonadia</taxon>
        <taxon>Geobacterales</taxon>
        <taxon>Geobacteraceae</taxon>
        <taxon>Citrifermentans</taxon>
    </lineage>
</organism>
<evidence type="ECO:0000313" key="5">
    <source>
        <dbReference type="Proteomes" id="UP000515472"/>
    </source>
</evidence>
<feature type="domain" description="UmuC" evidence="3">
    <location>
        <begin position="5"/>
        <end position="185"/>
    </location>
</feature>
<feature type="region of interest" description="Disordered" evidence="2">
    <location>
        <begin position="382"/>
        <end position="417"/>
    </location>
</feature>
<evidence type="ECO:0000256" key="2">
    <source>
        <dbReference type="SAM" id="MobiDB-lite"/>
    </source>
</evidence>
<dbReference type="GO" id="GO:0042276">
    <property type="term" value="P:error-prone translesion synthesis"/>
    <property type="evidence" value="ECO:0007669"/>
    <property type="project" value="TreeGrafter"/>
</dbReference>
<dbReference type="Pfam" id="PF11799">
    <property type="entry name" value="IMS_C"/>
    <property type="match status" value="1"/>
</dbReference>
<dbReference type="Proteomes" id="UP000515472">
    <property type="component" value="Chromosome"/>
</dbReference>
<dbReference type="SUPFAM" id="SSF56672">
    <property type="entry name" value="DNA/RNA polymerases"/>
    <property type="match status" value="1"/>
</dbReference>
<sequence length="417" mass="45376">MDREILHITVPAFPIALARVVDSSLRGRPVAVAPLNSERALLQCISAEAAAEGVHPGTPIYHARKSCPALIVIAPDPHLMAKGSQALLDLSAEFTPIVEPGAGRAFLDLTASRRLFGPARDVAARLEKAIANRMGLEAMAGAGVNKLVSRVAADVMQEPGVYDVFHGAERSFLAPFPVSVLPGVGESRQTLLFRDLNLQRVEQVASLSVPQLRLAVGPFAPLLHDRSCGIDRSPVQPPRLCTEIVEEGLLDQEENDDAVLLSELLRLVEACGLRLRRLRKGARKLTLSVMYADGVSQQGKKVLPAPTSLDLQLLAAVEDLFFTTCKRRQRVKGLRLSCDQVAGEAGQMDLFAPVTAQVSQKQADLQETLDLLREKHGRDAVRWGKGLAPRREATLSSEPPPEWDPEQNKYMTLTSRS</sequence>
<accession>A0A6S6LWP5</accession>
<dbReference type="GO" id="GO:0005829">
    <property type="term" value="C:cytosol"/>
    <property type="evidence" value="ECO:0007669"/>
    <property type="project" value="TreeGrafter"/>
</dbReference>
<dbReference type="GO" id="GO:0003684">
    <property type="term" value="F:damaged DNA binding"/>
    <property type="evidence" value="ECO:0007669"/>
    <property type="project" value="InterPro"/>
</dbReference>
<dbReference type="InterPro" id="IPR036775">
    <property type="entry name" value="DNA_pol_Y-fam_lit_finger_sf"/>
</dbReference>
<dbReference type="AlphaFoldDB" id="A0A6S6LWP5"/>
<keyword evidence="5" id="KW-1185">Reference proteome</keyword>
<dbReference type="PROSITE" id="PS50173">
    <property type="entry name" value="UMUC"/>
    <property type="match status" value="1"/>
</dbReference>
<dbReference type="Gene3D" id="3.30.1490.100">
    <property type="entry name" value="DNA polymerase, Y-family, little finger domain"/>
    <property type="match status" value="1"/>
</dbReference>
<dbReference type="GO" id="GO:0009432">
    <property type="term" value="P:SOS response"/>
    <property type="evidence" value="ECO:0007669"/>
    <property type="project" value="TreeGrafter"/>
</dbReference>
<gene>
    <name evidence="4" type="ORF">GEOBRER4_n0514</name>
</gene>
<dbReference type="PANTHER" id="PTHR11076">
    <property type="entry name" value="DNA REPAIR POLYMERASE UMUC / TRANSFERASE FAMILY MEMBER"/>
    <property type="match status" value="1"/>
</dbReference>
<dbReference type="PANTHER" id="PTHR11076:SF33">
    <property type="entry name" value="DNA POLYMERASE KAPPA"/>
    <property type="match status" value="1"/>
</dbReference>
<protein>
    <submittedName>
        <fullName evidence="4">DNA polymerase IV</fullName>
    </submittedName>
</protein>
<dbReference type="InterPro" id="IPR050116">
    <property type="entry name" value="DNA_polymerase-Y"/>
</dbReference>
<dbReference type="RefSeq" id="WP_185244099.1">
    <property type="nucleotide sequence ID" value="NZ_AP023213.1"/>
</dbReference>
<dbReference type="GO" id="GO:0006281">
    <property type="term" value="P:DNA repair"/>
    <property type="evidence" value="ECO:0007669"/>
    <property type="project" value="InterPro"/>
</dbReference>
<dbReference type="KEGG" id="gbn:GEOBRER4_04980"/>
<comment type="similarity">
    <text evidence="1">Belongs to the DNA polymerase type-Y family.</text>
</comment>